<dbReference type="GO" id="GO:0003824">
    <property type="term" value="F:catalytic activity"/>
    <property type="evidence" value="ECO:0007669"/>
    <property type="project" value="InterPro"/>
</dbReference>
<dbReference type="Proteomes" id="UP000253742">
    <property type="component" value="Unassembled WGS sequence"/>
</dbReference>
<dbReference type="EMBL" id="QQBH01000007">
    <property type="protein sequence ID" value="RDD88502.1"/>
    <property type="molecule type" value="Genomic_DNA"/>
</dbReference>
<dbReference type="Pfam" id="PF02441">
    <property type="entry name" value="Flavoprotein"/>
    <property type="match status" value="1"/>
</dbReference>
<feature type="domain" description="Flavoprotein" evidence="1">
    <location>
        <begin position="26"/>
        <end position="150"/>
    </location>
</feature>
<name>A0A369V645_9ACTN</name>
<reference evidence="2 3" key="1">
    <citation type="submission" date="2018-07" db="EMBL/GenBank/DDBJ databases">
        <title>Genome guided investigation of antibiotics producing actinomycetales strain isolated from a Macau mangrove ecosystem.</title>
        <authorList>
            <person name="Hu D."/>
        </authorList>
    </citation>
    <scope>NUCLEOTIDE SEQUENCE [LARGE SCALE GENOMIC DNA]</scope>
    <source>
        <strain evidence="2 3">2297</strain>
    </source>
</reference>
<evidence type="ECO:0000313" key="2">
    <source>
        <dbReference type="EMBL" id="RDD88502.1"/>
    </source>
</evidence>
<dbReference type="OrthoDB" id="161343at2"/>
<accession>A0A369V645</accession>
<comment type="caution">
    <text evidence="2">The sequence shown here is derived from an EMBL/GenBank/DDBJ whole genome shotgun (WGS) entry which is preliminary data.</text>
</comment>
<protein>
    <submittedName>
        <fullName evidence="2">Flavoprotein</fullName>
    </submittedName>
</protein>
<dbReference type="InterPro" id="IPR003382">
    <property type="entry name" value="Flavoprotein"/>
</dbReference>
<dbReference type="Gene3D" id="3.40.50.1950">
    <property type="entry name" value="Flavin prenyltransferase-like"/>
    <property type="match status" value="1"/>
</dbReference>
<evidence type="ECO:0000259" key="1">
    <source>
        <dbReference type="Pfam" id="PF02441"/>
    </source>
</evidence>
<dbReference type="InterPro" id="IPR036551">
    <property type="entry name" value="Flavin_trans-like"/>
</dbReference>
<organism evidence="2 3">
    <name type="scientific">Streptomyces parvulus</name>
    <dbReference type="NCBI Taxonomy" id="146923"/>
    <lineage>
        <taxon>Bacteria</taxon>
        <taxon>Bacillati</taxon>
        <taxon>Actinomycetota</taxon>
        <taxon>Actinomycetes</taxon>
        <taxon>Kitasatosporales</taxon>
        <taxon>Streptomycetaceae</taxon>
        <taxon>Streptomyces</taxon>
    </lineage>
</organism>
<dbReference type="AlphaFoldDB" id="A0A369V645"/>
<evidence type="ECO:0000313" key="3">
    <source>
        <dbReference type="Proteomes" id="UP000253742"/>
    </source>
</evidence>
<proteinExistence type="predicted"/>
<gene>
    <name evidence="2" type="ORF">DVZ84_14270</name>
</gene>
<dbReference type="SUPFAM" id="SSF52507">
    <property type="entry name" value="Homo-oligomeric flavin-containing Cys decarboxylases, HFCD"/>
    <property type="match status" value="1"/>
</dbReference>
<sequence length="192" mass="20384">MQGGAVNSGKRGVLGVVGSAAGGVEALRTGLVEPAMDRRWRVAVTLTPTAGQWLRMSGEAERLEKLTGLPVRDESRLPGESRPHPPVDCYVVAPASANMVAKLAIGLMDNQALTQVGEAIGTLGLPVVVFPRVNAAHARHPAWQSHIETLRAGGVHVVYGPDVWPLYEPREAPAGRELPWAAVLDAVEEATR</sequence>